<comment type="caution">
    <text evidence="2">The sequence shown here is derived from an EMBL/GenBank/DDBJ whole genome shotgun (WGS) entry which is preliminary data.</text>
</comment>
<dbReference type="Proteomes" id="UP001529510">
    <property type="component" value="Unassembled WGS sequence"/>
</dbReference>
<evidence type="ECO:0000313" key="2">
    <source>
        <dbReference type="EMBL" id="KAL0166016.1"/>
    </source>
</evidence>
<sequence length="245" mass="27643">MSIHDCTIHFRTLAACSGWNETALLSAFRQGLNPTLRQQMSIYDVTVGLESFLQKALHISQHLNGSHMEPVPAATTSPIQPPPAPEPMQTDHYHLSAAERSRRITQGLCLYCRVKDHLMRTCPTRLRSKKCHEQCLVDLPALTPTYSTLYPSVPPPPRAQLLRITSKFLRSTGHSRTYSVRSRLFTFHLIGHAIDLLPQAKLPKGHVYLLSILEQAAMEEYIKEALQQGAKLLFRGEERWGPTSL</sequence>
<evidence type="ECO:0000313" key="3">
    <source>
        <dbReference type="Proteomes" id="UP001529510"/>
    </source>
</evidence>
<dbReference type="PANTHER" id="PTHR15503:SF22">
    <property type="entry name" value="TRANSPOSON TY3-I GAG POLYPROTEIN"/>
    <property type="match status" value="1"/>
</dbReference>
<organism evidence="2 3">
    <name type="scientific">Cirrhinus mrigala</name>
    <name type="common">Mrigala</name>
    <dbReference type="NCBI Taxonomy" id="683832"/>
    <lineage>
        <taxon>Eukaryota</taxon>
        <taxon>Metazoa</taxon>
        <taxon>Chordata</taxon>
        <taxon>Craniata</taxon>
        <taxon>Vertebrata</taxon>
        <taxon>Euteleostomi</taxon>
        <taxon>Actinopterygii</taxon>
        <taxon>Neopterygii</taxon>
        <taxon>Teleostei</taxon>
        <taxon>Ostariophysi</taxon>
        <taxon>Cypriniformes</taxon>
        <taxon>Cyprinidae</taxon>
        <taxon>Labeoninae</taxon>
        <taxon>Labeonini</taxon>
        <taxon>Cirrhinus</taxon>
    </lineage>
</organism>
<name>A0ABD0NXL3_CIRMR</name>
<dbReference type="InterPro" id="IPR032567">
    <property type="entry name" value="RTL1-rel"/>
</dbReference>
<accession>A0ABD0NXL3</accession>
<proteinExistence type="predicted"/>
<evidence type="ECO:0008006" key="4">
    <source>
        <dbReference type="Google" id="ProtNLM"/>
    </source>
</evidence>
<dbReference type="AlphaFoldDB" id="A0ABD0NXL3"/>
<reference evidence="2 3" key="1">
    <citation type="submission" date="2024-05" db="EMBL/GenBank/DDBJ databases">
        <title>Genome sequencing and assembly of Indian major carp, Cirrhinus mrigala (Hamilton, 1822).</title>
        <authorList>
            <person name="Mohindra V."/>
            <person name="Chowdhury L.M."/>
            <person name="Lal K."/>
            <person name="Jena J.K."/>
        </authorList>
    </citation>
    <scope>NUCLEOTIDE SEQUENCE [LARGE SCALE GENOMIC DNA]</scope>
    <source>
        <strain evidence="2">CM1030</strain>
        <tissue evidence="2">Blood</tissue>
    </source>
</reference>
<feature type="non-terminal residue" evidence="2">
    <location>
        <position position="245"/>
    </location>
</feature>
<protein>
    <recommendedName>
        <fullName evidence="4">Gag protein</fullName>
    </recommendedName>
</protein>
<dbReference type="EMBL" id="JAMKFB020000019">
    <property type="protein sequence ID" value="KAL0166016.1"/>
    <property type="molecule type" value="Genomic_DNA"/>
</dbReference>
<keyword evidence="3" id="KW-1185">Reference proteome</keyword>
<evidence type="ECO:0000256" key="1">
    <source>
        <dbReference type="SAM" id="MobiDB-lite"/>
    </source>
</evidence>
<feature type="region of interest" description="Disordered" evidence="1">
    <location>
        <begin position="66"/>
        <end position="90"/>
    </location>
</feature>
<dbReference type="PANTHER" id="PTHR15503">
    <property type="entry name" value="LDOC1 RELATED"/>
    <property type="match status" value="1"/>
</dbReference>
<gene>
    <name evidence="2" type="ORF">M9458_037860</name>
</gene>